<dbReference type="STRING" id="510516.Q2U7U5"/>
<accession>Q2U7U5</accession>
<keyword evidence="5" id="KW-1133">Transmembrane helix</keyword>
<evidence type="ECO:0000256" key="1">
    <source>
        <dbReference type="ARBA" id="ARBA00007992"/>
    </source>
</evidence>
<dbReference type="RefSeq" id="XP_023092252.1">
    <property type="nucleotide sequence ID" value="XM_023237188.1"/>
</dbReference>
<dbReference type="PRINTS" id="PR00420">
    <property type="entry name" value="RNGMNOXGNASE"/>
</dbReference>
<dbReference type="Gene3D" id="3.50.50.60">
    <property type="entry name" value="FAD/NAD(P)-binding domain"/>
    <property type="match status" value="1"/>
</dbReference>
<dbReference type="GO" id="GO:0004497">
    <property type="term" value="F:monooxygenase activity"/>
    <property type="evidence" value="ECO:0007669"/>
    <property type="project" value="InterPro"/>
</dbReference>
<keyword evidence="5" id="KW-0812">Transmembrane</keyword>
<dbReference type="KEGG" id="aor:AO090701000697"/>
<keyword evidence="5" id="KW-0472">Membrane</keyword>
<keyword evidence="3" id="KW-0274">FAD</keyword>
<feature type="transmembrane region" description="Helical" evidence="5">
    <location>
        <begin position="432"/>
        <end position="453"/>
    </location>
</feature>
<dbReference type="InterPro" id="IPR036188">
    <property type="entry name" value="FAD/NAD-bd_sf"/>
</dbReference>
<dbReference type="GeneID" id="5995560"/>
<dbReference type="PANTHER" id="PTHR47356">
    <property type="entry name" value="FAD-DEPENDENT MONOOXYGENASE ASQG-RELATED"/>
    <property type="match status" value="1"/>
</dbReference>
<feature type="domain" description="FAD-binding" evidence="6">
    <location>
        <begin position="12"/>
        <end position="319"/>
    </location>
</feature>
<feature type="transmembrane region" description="Helical" evidence="5">
    <location>
        <begin position="12"/>
        <end position="30"/>
    </location>
</feature>
<dbReference type="PANTHER" id="PTHR47356:SF2">
    <property type="entry name" value="FAD-BINDING DOMAIN-CONTAINING PROTEIN-RELATED"/>
    <property type="match status" value="1"/>
</dbReference>
<evidence type="ECO:0000256" key="5">
    <source>
        <dbReference type="SAM" id="Phobius"/>
    </source>
</evidence>
<keyword evidence="4" id="KW-0560">Oxidoreductase</keyword>
<dbReference type="HOGENOM" id="CLU_009665_12_2_1"/>
<comment type="similarity">
    <text evidence="1">Belongs to the paxM FAD-dependent monooxygenase family.</text>
</comment>
<dbReference type="GO" id="GO:0071949">
    <property type="term" value="F:FAD binding"/>
    <property type="evidence" value="ECO:0007669"/>
    <property type="project" value="InterPro"/>
</dbReference>
<dbReference type="OMA" id="NTITCCH"/>
<organism evidence="7 8">
    <name type="scientific">Aspergillus oryzae (strain ATCC 42149 / RIB 40)</name>
    <name type="common">Yellow koji mold</name>
    <dbReference type="NCBI Taxonomy" id="510516"/>
    <lineage>
        <taxon>Eukaryota</taxon>
        <taxon>Fungi</taxon>
        <taxon>Dikarya</taxon>
        <taxon>Ascomycota</taxon>
        <taxon>Pezizomycotina</taxon>
        <taxon>Eurotiomycetes</taxon>
        <taxon>Eurotiomycetidae</taxon>
        <taxon>Eurotiales</taxon>
        <taxon>Aspergillaceae</taxon>
        <taxon>Aspergillus</taxon>
        <taxon>Aspergillus subgen. Circumdati</taxon>
    </lineage>
</organism>
<evidence type="ECO:0000256" key="3">
    <source>
        <dbReference type="ARBA" id="ARBA00022827"/>
    </source>
</evidence>
<dbReference type="InterPro" id="IPR050562">
    <property type="entry name" value="FAD_mOase_fung"/>
</dbReference>
<dbReference type="Pfam" id="PF01494">
    <property type="entry name" value="FAD_binding_3"/>
    <property type="match status" value="1"/>
</dbReference>
<proteinExistence type="inferred from homology"/>
<dbReference type="VEuPathDB" id="FungiDB:AO090701000697"/>
<dbReference type="SUPFAM" id="SSF51905">
    <property type="entry name" value="FAD/NAD(P)-binding domain"/>
    <property type="match status" value="1"/>
</dbReference>
<reference evidence="7 8" key="1">
    <citation type="journal article" date="2005" name="Nature">
        <title>Genome sequencing and analysis of Aspergillus oryzae.</title>
        <authorList>
            <person name="Machida M."/>
            <person name="Asai K."/>
            <person name="Sano M."/>
            <person name="Tanaka T."/>
            <person name="Kumagai T."/>
            <person name="Terai G."/>
            <person name="Kusumoto K."/>
            <person name="Arima T."/>
            <person name="Akita O."/>
            <person name="Kashiwagi Y."/>
            <person name="Abe K."/>
            <person name="Gomi K."/>
            <person name="Horiuchi H."/>
            <person name="Kitamoto K."/>
            <person name="Kobayashi T."/>
            <person name="Takeuchi M."/>
            <person name="Denning D.W."/>
            <person name="Galagan J.E."/>
            <person name="Nierman W.C."/>
            <person name="Yu J."/>
            <person name="Archer D.B."/>
            <person name="Bennett J.W."/>
            <person name="Bhatnagar D."/>
            <person name="Cleveland T.E."/>
            <person name="Fedorova N.D."/>
            <person name="Gotoh O."/>
            <person name="Horikawa H."/>
            <person name="Hosoyama A."/>
            <person name="Ichinomiya M."/>
            <person name="Igarashi R."/>
            <person name="Iwashita K."/>
            <person name="Juvvadi P.R."/>
            <person name="Kato M."/>
            <person name="Kato Y."/>
            <person name="Kin T."/>
            <person name="Kokubun A."/>
            <person name="Maeda H."/>
            <person name="Maeyama N."/>
            <person name="Maruyama J."/>
            <person name="Nagasaki H."/>
            <person name="Nakajima T."/>
            <person name="Oda K."/>
            <person name="Okada K."/>
            <person name="Paulsen I."/>
            <person name="Sakamoto K."/>
            <person name="Sawano T."/>
            <person name="Takahashi M."/>
            <person name="Takase K."/>
            <person name="Terabayashi Y."/>
            <person name="Wortman J."/>
            <person name="Yamada O."/>
            <person name="Yamagata Y."/>
            <person name="Anazawa H."/>
            <person name="Hata Y."/>
            <person name="Koide Y."/>
            <person name="Komori T."/>
            <person name="Koyama Y."/>
            <person name="Minetoki T."/>
            <person name="Suharnan S."/>
            <person name="Tanaka A."/>
            <person name="Isono K."/>
            <person name="Kuhara S."/>
            <person name="Ogasawara N."/>
            <person name="Kikuchi H."/>
        </authorList>
    </citation>
    <scope>NUCLEOTIDE SEQUENCE [LARGE SCALE GENOMIC DNA]</scope>
    <source>
        <strain evidence="8">ATCC 42149 / RIB 40</strain>
    </source>
</reference>
<evidence type="ECO:0000313" key="8">
    <source>
        <dbReference type="Proteomes" id="UP000006564"/>
    </source>
</evidence>
<evidence type="ECO:0000259" key="6">
    <source>
        <dbReference type="Pfam" id="PF01494"/>
    </source>
</evidence>
<dbReference type="InterPro" id="IPR002938">
    <property type="entry name" value="FAD-bd"/>
</dbReference>
<evidence type="ECO:0000256" key="4">
    <source>
        <dbReference type="ARBA" id="ARBA00023002"/>
    </source>
</evidence>
<protein>
    <submittedName>
        <fullName evidence="7">DNA, SC111</fullName>
    </submittedName>
</protein>
<evidence type="ECO:0000313" key="7">
    <source>
        <dbReference type="EMBL" id="BAE62370.1"/>
    </source>
</evidence>
<dbReference type="Proteomes" id="UP000006564">
    <property type="component" value="Chromosome 5"/>
</dbReference>
<sequence length="454" mass="51486">MRQSSCRQNHTVHVIIIGCSVAGLTLAHALSKRRIDYTILEAHDRLPLPFTGNAFTLLPNGSRILAQLGVWEEITAASDTIHSHSTFLGNGRLLKRIDVGRLLSMRYSFLIRFPIGPTRHGYKLAVIPRWRFLQILYNNLKDKHRVRFGKRVMTVDQSSSEAKVECADGSIISGDLVVGADGTHSVSRGEILRWNGSLQAPQDLRKVAVTLTSEYSGIYGISHPIPGLSPGHLLSFHAGKVHRYPDVPRHSQDRASIDLHVFPFLDAHTSSNIRFEELYHNTITCCHVALEEMLCEQWVAGRLVCIGDSVHKMTPNLAQANCIVRTVDQYKSCARSDKPEKDMDLAAWEESRKQRMRRFYTYSWILARSEAFSGPWFKALGLYIGFFHGEQVISYISDISSESECLDYLPQPDYHLKSQSKMDQGGLNQMNYLYVKLAFWLLDVLITIWSFCFV</sequence>
<dbReference type="PROSITE" id="PS51257">
    <property type="entry name" value="PROKAR_LIPOPROTEIN"/>
    <property type="match status" value="1"/>
</dbReference>
<gene>
    <name evidence="7" type="ORF">AO090701000697</name>
</gene>
<keyword evidence="2" id="KW-0285">Flavoprotein</keyword>
<name>Q2U7U5_ASPOR</name>
<dbReference type="EMBL" id="AP007164">
    <property type="protein sequence ID" value="BAE62370.1"/>
    <property type="molecule type" value="Genomic_DNA"/>
</dbReference>
<evidence type="ECO:0000256" key="2">
    <source>
        <dbReference type="ARBA" id="ARBA00022630"/>
    </source>
</evidence>
<keyword evidence="8" id="KW-1185">Reference proteome</keyword>
<dbReference type="EMBL" id="BA000053">
    <property type="protein sequence ID" value="BAE62370.1"/>
    <property type="molecule type" value="Genomic_DNA"/>
</dbReference>
<dbReference type="AlphaFoldDB" id="Q2U7U5"/>